<dbReference type="OrthoDB" id="982527at2"/>
<dbReference type="EMBL" id="LDJX01000002">
    <property type="protein sequence ID" value="KPM33013.1"/>
    <property type="molecule type" value="Genomic_DNA"/>
</dbReference>
<proteinExistence type="predicted"/>
<organism evidence="2 3">
    <name type="scientific">Croceitalea dokdonensis DOKDO 023</name>
    <dbReference type="NCBI Taxonomy" id="1300341"/>
    <lineage>
        <taxon>Bacteria</taxon>
        <taxon>Pseudomonadati</taxon>
        <taxon>Bacteroidota</taxon>
        <taxon>Flavobacteriia</taxon>
        <taxon>Flavobacteriales</taxon>
        <taxon>Flavobacteriaceae</taxon>
        <taxon>Croceitalea</taxon>
    </lineage>
</organism>
<dbReference type="STRING" id="1300341.I595_1440"/>
<dbReference type="InterPro" id="IPR014044">
    <property type="entry name" value="CAP_dom"/>
</dbReference>
<dbReference type="Pfam" id="PF00188">
    <property type="entry name" value="CAP"/>
    <property type="match status" value="1"/>
</dbReference>
<sequence>MKIKNICTVFVILLLWSCSEGGTETDALYAEVQLQELNISVEEQELFDLVNEYRIANGLNALGYEPEVYSIAEEHTNFMIGENKVSHSGFEQRATEVAAATNAVFVGENVAKNFPEPQQALNGWLKSNSHKKTLTGQYTHTTICIKANDQGKLFYTQLFIRK</sequence>
<dbReference type="PANTHER" id="PTHR31157">
    <property type="entry name" value="SCP DOMAIN-CONTAINING PROTEIN"/>
    <property type="match status" value="1"/>
</dbReference>
<keyword evidence="3" id="KW-1185">Reference proteome</keyword>
<dbReference type="CDD" id="cd05379">
    <property type="entry name" value="CAP_bacterial"/>
    <property type="match status" value="1"/>
</dbReference>
<dbReference type="AlphaFoldDB" id="A0A0P7AY53"/>
<name>A0A0P7AY53_9FLAO</name>
<dbReference type="PANTHER" id="PTHR31157:SF1">
    <property type="entry name" value="SCP DOMAIN-CONTAINING PROTEIN"/>
    <property type="match status" value="1"/>
</dbReference>
<dbReference type="Proteomes" id="UP000050280">
    <property type="component" value="Unassembled WGS sequence"/>
</dbReference>
<feature type="domain" description="SCP" evidence="1">
    <location>
        <begin position="47"/>
        <end position="158"/>
    </location>
</feature>
<gene>
    <name evidence="2" type="ORF">I595_1440</name>
</gene>
<dbReference type="InterPro" id="IPR035940">
    <property type="entry name" value="CAP_sf"/>
</dbReference>
<protein>
    <submittedName>
        <fullName evidence="2">SCP-like extracellular</fullName>
    </submittedName>
</protein>
<dbReference type="RefSeq" id="WP_054558573.1">
    <property type="nucleotide sequence ID" value="NZ_LDJX01000002.1"/>
</dbReference>
<dbReference type="Gene3D" id="3.40.33.10">
    <property type="entry name" value="CAP"/>
    <property type="match status" value="1"/>
</dbReference>
<evidence type="ECO:0000259" key="1">
    <source>
        <dbReference type="Pfam" id="PF00188"/>
    </source>
</evidence>
<evidence type="ECO:0000313" key="3">
    <source>
        <dbReference type="Proteomes" id="UP000050280"/>
    </source>
</evidence>
<comment type="caution">
    <text evidence="2">The sequence shown here is derived from an EMBL/GenBank/DDBJ whole genome shotgun (WGS) entry which is preliminary data.</text>
</comment>
<evidence type="ECO:0000313" key="2">
    <source>
        <dbReference type="EMBL" id="KPM33013.1"/>
    </source>
</evidence>
<reference evidence="2 3" key="1">
    <citation type="submission" date="2015-09" db="EMBL/GenBank/DDBJ databases">
        <title>Genome sequence of the marine flavobacterium Croceitalea dokdonensis DOKDO 023 that contains proton- and sodium-pumping rhodopsins.</title>
        <authorList>
            <person name="Kwon S.-K."/>
            <person name="Lee H.K."/>
            <person name="Kwak M.-J."/>
            <person name="Kim J.F."/>
        </authorList>
    </citation>
    <scope>NUCLEOTIDE SEQUENCE [LARGE SCALE GENOMIC DNA]</scope>
    <source>
        <strain evidence="2 3">DOKDO 023</strain>
    </source>
</reference>
<accession>A0A0P7AY53</accession>
<dbReference type="SUPFAM" id="SSF55797">
    <property type="entry name" value="PR-1-like"/>
    <property type="match status" value="1"/>
</dbReference>